<dbReference type="InterPro" id="IPR015814">
    <property type="entry name" value="Pgluconate_DH_NAD-bd_C"/>
</dbReference>
<dbReference type="InterPro" id="IPR036291">
    <property type="entry name" value="NAD(P)-bd_dom_sf"/>
</dbReference>
<dbReference type="SUPFAM" id="SSF51735">
    <property type="entry name" value="NAD(P)-binding Rossmann-fold domains"/>
    <property type="match status" value="1"/>
</dbReference>
<sequence>MRIGFIGFGEVSYEMSKGFKEAGVKDICAFDPLYEDHSVQERAQQSGIRLFSIPEKVAEQELDVLITAVPAQHAYSAWEQISDYFQSETIYVDVSTAGASVKYDIYKKLMKENHYLVDGALMGPLPVHQHKVPIFASGNGTDKFIEIMKPYQMNIEKISDKTGDATNIKFIRSIYTKGLSMLLLEVIQLSNKLGLEDTIIESLGRTMDEKPFEEIMNRLITGSAIHSGRRLVEMENVISFVEENGEVPMMAKATKDKLEELTTFGLKEKFNNKTPDNWKLVVNELSKERGEINSGTFK</sequence>
<dbReference type="Pfam" id="PF03807">
    <property type="entry name" value="F420_oxidored"/>
    <property type="match status" value="1"/>
</dbReference>
<dbReference type="RefSeq" id="WP_062445991.1">
    <property type="nucleotide sequence ID" value="NZ_BMCJ01000003.1"/>
</dbReference>
<organism evidence="3 4">
    <name type="scientific">Thalassobacillus devorans</name>
    <dbReference type="NCBI Taxonomy" id="279813"/>
    <lineage>
        <taxon>Bacteria</taxon>
        <taxon>Bacillati</taxon>
        <taxon>Bacillota</taxon>
        <taxon>Bacilli</taxon>
        <taxon>Bacillales</taxon>
        <taxon>Bacillaceae</taxon>
        <taxon>Thalassobacillus</taxon>
    </lineage>
</organism>
<name>A0ABQ1P0Y8_9BACI</name>
<evidence type="ECO:0000259" key="1">
    <source>
        <dbReference type="Pfam" id="PF03807"/>
    </source>
</evidence>
<gene>
    <name evidence="3" type="ORF">GCM10007216_19760</name>
</gene>
<evidence type="ECO:0000313" key="4">
    <source>
        <dbReference type="Proteomes" id="UP000619534"/>
    </source>
</evidence>
<dbReference type="Proteomes" id="UP000619534">
    <property type="component" value="Unassembled WGS sequence"/>
</dbReference>
<feature type="domain" description="Phosphogluconate dehydrogenase NAD-binding putative C-terminal" evidence="2">
    <location>
        <begin position="192"/>
        <end position="260"/>
    </location>
</feature>
<dbReference type="Gene3D" id="1.10.1040.10">
    <property type="entry name" value="N-(1-d-carboxylethyl)-l-norvaline Dehydrogenase, domain 2"/>
    <property type="match status" value="1"/>
</dbReference>
<dbReference type="InterPro" id="IPR028939">
    <property type="entry name" value="P5C_Rdtase_cat_N"/>
</dbReference>
<accession>A0ABQ1P0Y8</accession>
<proteinExistence type="predicted"/>
<keyword evidence="4" id="KW-1185">Reference proteome</keyword>
<reference evidence="4" key="1">
    <citation type="journal article" date="2019" name="Int. J. Syst. Evol. Microbiol.">
        <title>The Global Catalogue of Microorganisms (GCM) 10K type strain sequencing project: providing services to taxonomists for standard genome sequencing and annotation.</title>
        <authorList>
            <consortium name="The Broad Institute Genomics Platform"/>
            <consortium name="The Broad Institute Genome Sequencing Center for Infectious Disease"/>
            <person name="Wu L."/>
            <person name="Ma J."/>
        </authorList>
    </citation>
    <scope>NUCLEOTIDE SEQUENCE [LARGE SCALE GENOMIC DNA]</scope>
    <source>
        <strain evidence="4">CCM 7282</strain>
    </source>
</reference>
<comment type="caution">
    <text evidence="3">The sequence shown here is derived from an EMBL/GenBank/DDBJ whole genome shotgun (WGS) entry which is preliminary data.</text>
</comment>
<dbReference type="InterPro" id="IPR013328">
    <property type="entry name" value="6PGD_dom2"/>
</dbReference>
<dbReference type="SUPFAM" id="SSF48179">
    <property type="entry name" value="6-phosphogluconate dehydrogenase C-terminal domain-like"/>
    <property type="match status" value="1"/>
</dbReference>
<dbReference type="Pfam" id="PF09130">
    <property type="entry name" value="DUF1932"/>
    <property type="match status" value="1"/>
</dbReference>
<evidence type="ECO:0000313" key="3">
    <source>
        <dbReference type="EMBL" id="GGC89032.1"/>
    </source>
</evidence>
<dbReference type="EMBL" id="BMCJ01000003">
    <property type="protein sequence ID" value="GGC89032.1"/>
    <property type="molecule type" value="Genomic_DNA"/>
</dbReference>
<dbReference type="Gene3D" id="3.40.50.720">
    <property type="entry name" value="NAD(P)-binding Rossmann-like Domain"/>
    <property type="match status" value="1"/>
</dbReference>
<evidence type="ECO:0000259" key="2">
    <source>
        <dbReference type="Pfam" id="PF09130"/>
    </source>
</evidence>
<protein>
    <submittedName>
        <fullName evidence="3">Dehydrogenase</fullName>
    </submittedName>
</protein>
<dbReference type="InterPro" id="IPR008927">
    <property type="entry name" value="6-PGluconate_DH-like_C_sf"/>
</dbReference>
<feature type="domain" description="Pyrroline-5-carboxylate reductase catalytic N-terminal" evidence="1">
    <location>
        <begin position="2"/>
        <end position="95"/>
    </location>
</feature>